<keyword evidence="3" id="KW-1185">Reference proteome</keyword>
<proteinExistence type="predicted"/>
<feature type="transmembrane region" description="Helical" evidence="1">
    <location>
        <begin position="91"/>
        <end position="113"/>
    </location>
</feature>
<dbReference type="RefSeq" id="WP_164512606.1">
    <property type="nucleotide sequence ID" value="NZ_AP019307.1"/>
</dbReference>
<feature type="transmembrane region" description="Helical" evidence="1">
    <location>
        <begin position="125"/>
        <end position="144"/>
    </location>
</feature>
<dbReference type="Proteomes" id="UP000271573">
    <property type="component" value="Chromosome"/>
</dbReference>
<evidence type="ECO:0000256" key="1">
    <source>
        <dbReference type="SAM" id="Phobius"/>
    </source>
</evidence>
<evidence type="ECO:0000313" key="2">
    <source>
        <dbReference type="EMBL" id="BBH18583.1"/>
    </source>
</evidence>
<keyword evidence="1" id="KW-0812">Transmembrane</keyword>
<feature type="transmembrane region" description="Helical" evidence="1">
    <location>
        <begin position="156"/>
        <end position="180"/>
    </location>
</feature>
<dbReference type="AlphaFoldDB" id="A0A3G9J1P2"/>
<reference evidence="2 3" key="1">
    <citation type="submission" date="2018-11" db="EMBL/GenBank/DDBJ databases">
        <title>Complete genome sequence of Nocardioides baekrokdamisoli strain KCTC 39748.</title>
        <authorList>
            <person name="Kang S.W."/>
            <person name="Lee K.C."/>
            <person name="Kim K.K."/>
            <person name="Kim J.S."/>
            <person name="Kim D.S."/>
            <person name="Ko S.H."/>
            <person name="Yang S.H."/>
            <person name="Shin Y.K."/>
            <person name="Lee J.S."/>
        </authorList>
    </citation>
    <scope>NUCLEOTIDE SEQUENCE [LARGE SCALE GENOMIC DNA]</scope>
    <source>
        <strain evidence="2 3">KCTC 39748</strain>
    </source>
</reference>
<protein>
    <recommendedName>
        <fullName evidence="4">DUF2510 domain-containing protein</fullName>
    </recommendedName>
</protein>
<sequence>MTETADGQHSPDGIWWWTGEEWISAWSPDFRYWFDGSTWIPQSSARRGQSAFLRRSDWVLGGIWITGAILATGFGMQAASHNDHPELEPTWALWSWGGVAATLVLMMPVMGYLTCRAPGRIARMALATALVWGSLLAAYVLAMATSSDPNSDNAAGAGLVVLGIPAGLAAAALVGFGGLLRLAVDRLRARLTSGPRTP</sequence>
<feature type="transmembrane region" description="Helical" evidence="1">
    <location>
        <begin position="58"/>
        <end position="79"/>
    </location>
</feature>
<gene>
    <name evidence="2" type="ORF">Back2_28700</name>
</gene>
<dbReference type="EMBL" id="AP019307">
    <property type="protein sequence ID" value="BBH18583.1"/>
    <property type="molecule type" value="Genomic_DNA"/>
</dbReference>
<dbReference type="KEGG" id="nbe:Back2_28700"/>
<evidence type="ECO:0000313" key="3">
    <source>
        <dbReference type="Proteomes" id="UP000271573"/>
    </source>
</evidence>
<organism evidence="2 3">
    <name type="scientific">Nocardioides baekrokdamisoli</name>
    <dbReference type="NCBI Taxonomy" id="1804624"/>
    <lineage>
        <taxon>Bacteria</taxon>
        <taxon>Bacillati</taxon>
        <taxon>Actinomycetota</taxon>
        <taxon>Actinomycetes</taxon>
        <taxon>Propionibacteriales</taxon>
        <taxon>Nocardioidaceae</taxon>
        <taxon>Nocardioides</taxon>
    </lineage>
</organism>
<accession>A0A3G9J1P2</accession>
<name>A0A3G9J1P2_9ACTN</name>
<keyword evidence="1" id="KW-1133">Transmembrane helix</keyword>
<keyword evidence="1" id="KW-0472">Membrane</keyword>
<evidence type="ECO:0008006" key="4">
    <source>
        <dbReference type="Google" id="ProtNLM"/>
    </source>
</evidence>